<evidence type="ECO:0000313" key="2">
    <source>
        <dbReference type="EMBL" id="PWN05033.1"/>
    </source>
</evidence>
<reference evidence="2 3" key="1">
    <citation type="submission" date="2018-05" db="EMBL/GenBank/DDBJ databases">
        <title>Nocardioides silvaticus genome.</title>
        <authorList>
            <person name="Li C."/>
            <person name="Wang G."/>
        </authorList>
    </citation>
    <scope>NUCLEOTIDE SEQUENCE [LARGE SCALE GENOMIC DNA]</scope>
    <source>
        <strain evidence="2 3">CCTCC AB 2018079</strain>
    </source>
</reference>
<dbReference type="InterPro" id="IPR015424">
    <property type="entry name" value="PyrdxlP-dep_Trfase"/>
</dbReference>
<dbReference type="PANTHER" id="PTHR43586:SF21">
    <property type="entry name" value="PYRIDOXAL PHOSPHATE (PLP)-DEPENDENT ASPARTATE AMINOTRANSFERASE SUPERFAMILY"/>
    <property type="match status" value="1"/>
</dbReference>
<dbReference type="InterPro" id="IPR015422">
    <property type="entry name" value="PyrdxlP-dep_Trfase_small"/>
</dbReference>
<gene>
    <name evidence="2" type="ORF">DJ010_04810</name>
</gene>
<evidence type="ECO:0000259" key="1">
    <source>
        <dbReference type="Pfam" id="PF00266"/>
    </source>
</evidence>
<dbReference type="InterPro" id="IPR000192">
    <property type="entry name" value="Aminotrans_V_dom"/>
</dbReference>
<dbReference type="Pfam" id="PF00266">
    <property type="entry name" value="Aminotran_5"/>
    <property type="match status" value="1"/>
</dbReference>
<dbReference type="PANTHER" id="PTHR43586">
    <property type="entry name" value="CYSTEINE DESULFURASE"/>
    <property type="match status" value="1"/>
</dbReference>
<name>A0A316TKA7_9ACTN</name>
<protein>
    <submittedName>
        <fullName evidence="2">Aminotransferase</fullName>
    </submittedName>
</protein>
<dbReference type="OrthoDB" id="250246at2"/>
<keyword evidence="2" id="KW-0032">Aminotransferase</keyword>
<keyword evidence="2" id="KW-0808">Transferase</keyword>
<dbReference type="InterPro" id="IPR015421">
    <property type="entry name" value="PyrdxlP-dep_Trfase_major"/>
</dbReference>
<organism evidence="2 3">
    <name type="scientific">Nocardioides silvaticus</name>
    <dbReference type="NCBI Taxonomy" id="2201891"/>
    <lineage>
        <taxon>Bacteria</taxon>
        <taxon>Bacillati</taxon>
        <taxon>Actinomycetota</taxon>
        <taxon>Actinomycetes</taxon>
        <taxon>Propionibacteriales</taxon>
        <taxon>Nocardioidaceae</taxon>
        <taxon>Nocardioides</taxon>
    </lineage>
</organism>
<dbReference type="AlphaFoldDB" id="A0A316TKA7"/>
<dbReference type="EMBL" id="QGDD01000001">
    <property type="protein sequence ID" value="PWN05033.1"/>
    <property type="molecule type" value="Genomic_DNA"/>
</dbReference>
<dbReference type="SUPFAM" id="SSF53383">
    <property type="entry name" value="PLP-dependent transferases"/>
    <property type="match status" value="1"/>
</dbReference>
<evidence type="ECO:0000313" key="3">
    <source>
        <dbReference type="Proteomes" id="UP000245507"/>
    </source>
</evidence>
<proteinExistence type="predicted"/>
<dbReference type="Proteomes" id="UP000245507">
    <property type="component" value="Unassembled WGS sequence"/>
</dbReference>
<dbReference type="Gene3D" id="3.40.640.10">
    <property type="entry name" value="Type I PLP-dependent aspartate aminotransferase-like (Major domain)"/>
    <property type="match status" value="1"/>
</dbReference>
<sequence length="347" mass="36847">MSLSEALPMWDPDPGWLNTASYGIPPQVGWDALQRTLEEWRSGRGSWEVWEQSHDSARASYAALVGVRPEDVLSGSTVSAALALIAAAIPDGSTVLVPDIEFASNVFPWTAQAHRGVQVVTAPVDRLVERIDDTVDVVAVGLVQSATGEVSDLAALSAAARGADALLVVDATQAVGWLPVDAGLADAFVGDTYKWLMTPRGATFGYLSPRLQELVRPLQTGWSAAVDGQYYGLEARLPQDASRYDQAPTWFTHVAAAPTLDLVRRIGVDAIHEHDVALANAFRAGIGMAPGDSAIVSADIPGAEERFREAGIRASVRGGRLRVSFHVYTTQADVDLALDALDGLAPA</sequence>
<feature type="domain" description="Aminotransferase class V" evidence="1">
    <location>
        <begin position="52"/>
        <end position="290"/>
    </location>
</feature>
<dbReference type="GO" id="GO:0008483">
    <property type="term" value="F:transaminase activity"/>
    <property type="evidence" value="ECO:0007669"/>
    <property type="project" value="UniProtKB-KW"/>
</dbReference>
<accession>A0A316TKA7</accession>
<dbReference type="Gene3D" id="3.90.1150.10">
    <property type="entry name" value="Aspartate Aminotransferase, domain 1"/>
    <property type="match status" value="1"/>
</dbReference>
<comment type="caution">
    <text evidence="2">The sequence shown here is derived from an EMBL/GenBank/DDBJ whole genome shotgun (WGS) entry which is preliminary data.</text>
</comment>
<keyword evidence="3" id="KW-1185">Reference proteome</keyword>